<keyword evidence="1 10" id="KW-0540">Nuclease</keyword>
<name>A0A0R2KJ22_9LACO</name>
<evidence type="ECO:0000259" key="12">
    <source>
        <dbReference type="Pfam" id="PF21445"/>
    </source>
</evidence>
<dbReference type="EC" id="3.1.-.-" evidence="10"/>
<gene>
    <name evidence="10" type="primary">rexB</name>
    <name evidence="13" type="ORF">IV53_GL000077</name>
</gene>
<accession>A0A0R2KJ22</accession>
<dbReference type="InterPro" id="IPR027417">
    <property type="entry name" value="P-loop_NTPase"/>
</dbReference>
<evidence type="ECO:0000313" key="13">
    <source>
        <dbReference type="EMBL" id="KRN89360.1"/>
    </source>
</evidence>
<dbReference type="InterPro" id="IPR038726">
    <property type="entry name" value="PDDEXK_AddAB-type"/>
</dbReference>
<evidence type="ECO:0000256" key="10">
    <source>
        <dbReference type="HAMAP-Rule" id="MF_01453"/>
    </source>
</evidence>
<comment type="cofactor">
    <cofactor evidence="10">
        <name>Mg(2+)</name>
        <dbReference type="ChEBI" id="CHEBI:18420"/>
    </cofactor>
</comment>
<keyword evidence="14" id="KW-1185">Reference proteome</keyword>
<evidence type="ECO:0000256" key="5">
    <source>
        <dbReference type="ARBA" id="ARBA00022806"/>
    </source>
</evidence>
<keyword evidence="2 10" id="KW-0547">Nucleotide-binding</keyword>
<organism evidence="13 14">
    <name type="scientific">Ligilactobacillus ceti DSM 22408</name>
    <dbReference type="NCBI Taxonomy" id="1122146"/>
    <lineage>
        <taxon>Bacteria</taxon>
        <taxon>Bacillati</taxon>
        <taxon>Bacillota</taxon>
        <taxon>Bacilli</taxon>
        <taxon>Lactobacillales</taxon>
        <taxon>Lactobacillaceae</taxon>
        <taxon>Ligilactobacillus</taxon>
    </lineage>
</organism>
<proteinExistence type="inferred from homology"/>
<protein>
    <recommendedName>
        <fullName evidence="10">ATP-dependent helicase/deoxyribonuclease subunit B</fullName>
        <ecNumber evidence="10">3.1.-.-</ecNumber>
    </recommendedName>
    <alternativeName>
        <fullName evidence="10">ATP-dependent helicase/nuclease subunit RexB</fullName>
    </alternativeName>
</protein>
<evidence type="ECO:0000256" key="9">
    <source>
        <dbReference type="ARBA" id="ARBA00023204"/>
    </source>
</evidence>
<dbReference type="EMBL" id="JQBZ01000016">
    <property type="protein sequence ID" value="KRN89360.1"/>
    <property type="molecule type" value="Genomic_DNA"/>
</dbReference>
<dbReference type="OrthoDB" id="9758506at2"/>
<evidence type="ECO:0000256" key="3">
    <source>
        <dbReference type="ARBA" id="ARBA00022763"/>
    </source>
</evidence>
<keyword evidence="8 10" id="KW-0238">DNA-binding</keyword>
<dbReference type="eggNOG" id="COG3857">
    <property type="taxonomic scope" value="Bacteria"/>
</dbReference>
<dbReference type="PANTHER" id="PTHR30591:SF1">
    <property type="entry name" value="RECBCD ENZYME SUBUNIT RECC"/>
    <property type="match status" value="1"/>
</dbReference>
<reference evidence="13 14" key="1">
    <citation type="journal article" date="2015" name="Genome Announc.">
        <title>Expanding the biotechnology potential of lactobacilli through comparative genomics of 213 strains and associated genera.</title>
        <authorList>
            <person name="Sun Z."/>
            <person name="Harris H.M."/>
            <person name="McCann A."/>
            <person name="Guo C."/>
            <person name="Argimon S."/>
            <person name="Zhang W."/>
            <person name="Yang X."/>
            <person name="Jeffery I.B."/>
            <person name="Cooney J.C."/>
            <person name="Kagawa T.F."/>
            <person name="Liu W."/>
            <person name="Song Y."/>
            <person name="Salvetti E."/>
            <person name="Wrobel A."/>
            <person name="Rasinkangas P."/>
            <person name="Parkhill J."/>
            <person name="Rea M.C."/>
            <person name="O'Sullivan O."/>
            <person name="Ritari J."/>
            <person name="Douillard F.P."/>
            <person name="Paul Ross R."/>
            <person name="Yang R."/>
            <person name="Briner A.E."/>
            <person name="Felis G.E."/>
            <person name="de Vos W.M."/>
            <person name="Barrangou R."/>
            <person name="Klaenhammer T.R."/>
            <person name="Caufield P.W."/>
            <person name="Cui Y."/>
            <person name="Zhang H."/>
            <person name="O'Toole P.W."/>
        </authorList>
    </citation>
    <scope>NUCLEOTIDE SEQUENCE [LARGE SCALE GENOMIC DNA]</scope>
    <source>
        <strain evidence="13 14">DSM 22408</strain>
    </source>
</reference>
<dbReference type="RefSeq" id="WP_027106435.1">
    <property type="nucleotide sequence ID" value="NZ_AUHP01000012.1"/>
</dbReference>
<keyword evidence="7 10" id="KW-0067">ATP-binding</keyword>
<comment type="caution">
    <text evidence="10">Lacks conserved residue(s) required for the propagation of feature annotation.</text>
</comment>
<dbReference type="GO" id="GO:0016817">
    <property type="term" value="F:hydrolase activity, acting on acid anhydrides"/>
    <property type="evidence" value="ECO:0007669"/>
    <property type="project" value="InterPro"/>
</dbReference>
<comment type="function">
    <text evidence="10">The heterodimer acts as both an ATP-dependent DNA helicase and an ATP-dependent, dual-direction single-stranded exonuclease. Recognizes the chi site generating a DNA molecule suitable for the initiation of homologous recombination. This subunit has 5' -&gt; 3' nuclease activity but not helicase activity.</text>
</comment>
<dbReference type="PANTHER" id="PTHR30591">
    <property type="entry name" value="RECBCD ENZYME SUBUNIT RECC"/>
    <property type="match status" value="1"/>
</dbReference>
<evidence type="ECO:0000256" key="1">
    <source>
        <dbReference type="ARBA" id="ARBA00022722"/>
    </source>
</evidence>
<comment type="similarity">
    <text evidence="10">Belongs to the helicase family. AddB/RexB type 2 subfamily.</text>
</comment>
<dbReference type="GO" id="GO:0005524">
    <property type="term" value="F:ATP binding"/>
    <property type="evidence" value="ECO:0007669"/>
    <property type="project" value="UniProtKB-UniRule"/>
</dbReference>
<keyword evidence="3 10" id="KW-0227">DNA damage</keyword>
<comment type="subunit">
    <text evidence="10">Heterodimer of AddA and RexB.</text>
</comment>
<dbReference type="GO" id="GO:0004386">
    <property type="term" value="F:helicase activity"/>
    <property type="evidence" value="ECO:0007669"/>
    <property type="project" value="UniProtKB-KW"/>
</dbReference>
<dbReference type="Proteomes" id="UP000051500">
    <property type="component" value="Unassembled WGS sequence"/>
</dbReference>
<dbReference type="InterPro" id="IPR014141">
    <property type="entry name" value="DNA_helicase_suRexB"/>
</dbReference>
<dbReference type="GO" id="GO:0000724">
    <property type="term" value="P:double-strand break repair via homologous recombination"/>
    <property type="evidence" value="ECO:0007669"/>
    <property type="project" value="UniProtKB-UniRule"/>
</dbReference>
<keyword evidence="4 10" id="KW-0378">Hydrolase</keyword>
<feature type="domain" description="PD-(D/E)XK endonuclease-like" evidence="11">
    <location>
        <begin position="807"/>
        <end position="1061"/>
    </location>
</feature>
<evidence type="ECO:0000256" key="8">
    <source>
        <dbReference type="ARBA" id="ARBA00023125"/>
    </source>
</evidence>
<evidence type="ECO:0000313" key="14">
    <source>
        <dbReference type="Proteomes" id="UP000051500"/>
    </source>
</evidence>
<dbReference type="GO" id="GO:0003690">
    <property type="term" value="F:double-stranded DNA binding"/>
    <property type="evidence" value="ECO:0007669"/>
    <property type="project" value="UniProtKB-UniRule"/>
</dbReference>
<dbReference type="GO" id="GO:0008409">
    <property type="term" value="F:5'-3' exonuclease activity"/>
    <property type="evidence" value="ECO:0007669"/>
    <property type="project" value="UniProtKB-UniRule"/>
</dbReference>
<evidence type="ECO:0000256" key="4">
    <source>
        <dbReference type="ARBA" id="ARBA00022801"/>
    </source>
</evidence>
<dbReference type="Gene3D" id="3.40.50.300">
    <property type="entry name" value="P-loop containing nucleotide triphosphate hydrolases"/>
    <property type="match status" value="4"/>
</dbReference>
<keyword evidence="6 10" id="KW-0269">Exonuclease</keyword>
<comment type="caution">
    <text evidence="13">The sequence shown here is derived from an EMBL/GenBank/DDBJ whole genome shotgun (WGS) entry which is preliminary data.</text>
</comment>
<evidence type="ECO:0000256" key="2">
    <source>
        <dbReference type="ARBA" id="ARBA00022741"/>
    </source>
</evidence>
<feature type="domain" description="ATP-dependent helicase/deoxyribonuclease subunit B N-terminal" evidence="12">
    <location>
        <begin position="5"/>
        <end position="298"/>
    </location>
</feature>
<dbReference type="InterPro" id="IPR049035">
    <property type="entry name" value="ADDB_N"/>
</dbReference>
<comment type="miscellaneous">
    <text evidence="10">Despite having helicase-like domains, this subunit does not have helicase activity.</text>
</comment>
<dbReference type="STRING" id="1122146.IV53_GL000077"/>
<evidence type="ECO:0000259" key="11">
    <source>
        <dbReference type="Pfam" id="PF12705"/>
    </source>
</evidence>
<dbReference type="Pfam" id="PF21445">
    <property type="entry name" value="ADDB_N"/>
    <property type="match status" value="1"/>
</dbReference>
<dbReference type="PATRIC" id="fig|1122146.4.peg.79"/>
<evidence type="ECO:0000256" key="6">
    <source>
        <dbReference type="ARBA" id="ARBA00022839"/>
    </source>
</evidence>
<keyword evidence="5 10" id="KW-0347">Helicase</keyword>
<dbReference type="SUPFAM" id="SSF52540">
    <property type="entry name" value="P-loop containing nucleoside triphosphate hydrolases"/>
    <property type="match status" value="1"/>
</dbReference>
<dbReference type="Pfam" id="PF12705">
    <property type="entry name" value="PDDEXK_1"/>
    <property type="match status" value="1"/>
</dbReference>
<keyword evidence="9 10" id="KW-0234">DNA repair</keyword>
<dbReference type="HAMAP" id="MF_01453">
    <property type="entry name" value="AddB_type2"/>
    <property type="match status" value="1"/>
</dbReference>
<sequence>MALDFILGTASCDHQAELRNQLHTLMQEKPNSQFFYIVPDHIKFGAEVKVLDELRKIDQPTHEIFAANQVQIYSLTRLAWYFLKNEPAYYLPRISQAGLQMIVQRILRDHHDELTIFKGEKNQAGFVEKLVTQMLELKDGNVDSQALQVLEQQIPETGSAKEQILKAKLKDLQLVYREFEKFIFNKYLDNNDILQLLTSYLKQQDLHDYYFILDQMTNFTAQEMKLIHVLLEQGAHVKVSLVLDKPWIKEMPQPNDLFYVTGKTYWQLTQAAKRYGQKITNYQVTQKRFKTPNLLALEEYWINSINGLSLQQIKQPNKKLAIYQVDSRLQELEFVAAKIKELVTIQGYHYQDFMILTPKIELYQNILDPVLQKYEIPHFMDLKKRMSDHPLVELLQALLTIPLTNYRYVDVMRLLKTELLIPKSPYDERYAVATYREYLDLAENTILKFGLQGQHAWTSDEDWLYYRFNSQDDQELKDKEIKMAEKINVIKNYVKNTLPPFYLKLKKAQNGKEAAQILMEFLQQEEVPQRLSSWRQQALESGEVQASKQVEEVWQVFCNLLDEYVENLGTLPFIPEDFLDLLNAGFESATYSQVPSTLDEVLVTEMRTTQLNDRKITFLIGAVDTVLPGMQQSEQLLTDQEKDILMPNLAPDQQLAEGTAERMANESFVAYQAFMSSTQELVMTYPLHDDQEKSLQISPYLKRITNFFGIDIKIVSQEIQEAGDVRTLITTKRTTLSNLIQTMRDYQEQGLPLPIIWQYVYAQLQADATPAEADLMNKLLASLQYTNQPEPLTETSVKLLYGDTLNTSISKLEEFYNNQYAYFLKYGLKLQERDVFELTNADKGSLFHLAFEQLFNKLAQSNQDIKNVTEKEYLQYLNQVMTEILQEPQFQILQSTARMKFISRQLQATIQHMGWVMHRQRQVSKNLKTIGTEVLFGHHGSKEGLAPLVYPIGSKNKIAVRGIIDRVDQISLPDKTYIGLVDYKSSAKKFEYLKAYYGTSMQMLTYLQALLNNANKLIKQPATKKEILPAGALYMQIVDPVLNYKDLKGDLSQAAQILFKEHKLKGILLDDRELLANLDDQLEPGASSDIYQVGLTKKDQYNKNLTNLITQEELELLLYHNEQLIKAAGEAIFAGENALNPIRYSDQETALQYSEYKAIMQFDELLPDNHYRDVEKLAKSEILKAISVEQEEGE</sequence>
<evidence type="ECO:0000256" key="7">
    <source>
        <dbReference type="ARBA" id="ARBA00022840"/>
    </source>
</evidence>
<dbReference type="AlphaFoldDB" id="A0A0R2KJ22"/>